<dbReference type="Gene3D" id="1.10.472.10">
    <property type="entry name" value="Cyclin-like"/>
    <property type="match status" value="2"/>
</dbReference>
<dbReference type="GO" id="GO:0016538">
    <property type="term" value="F:cyclin-dependent protein serine/threonine kinase regulator activity"/>
    <property type="evidence" value="ECO:0007669"/>
    <property type="project" value="InterPro"/>
</dbReference>
<feature type="compositionally biased region" description="Polar residues" evidence="3">
    <location>
        <begin position="252"/>
        <end position="267"/>
    </location>
</feature>
<evidence type="ECO:0000259" key="4">
    <source>
        <dbReference type="SMART" id="SM00385"/>
    </source>
</evidence>
<dbReference type="Pfam" id="PF21797">
    <property type="entry name" value="CycT2-like_C"/>
    <property type="match status" value="1"/>
</dbReference>
<feature type="domain" description="Cyclin-like" evidence="4">
    <location>
        <begin position="35"/>
        <end position="129"/>
    </location>
</feature>
<dbReference type="SMART" id="SM00385">
    <property type="entry name" value="CYCLIN"/>
    <property type="match status" value="2"/>
</dbReference>
<feature type="compositionally biased region" description="Pro residues" evidence="3">
    <location>
        <begin position="294"/>
        <end position="308"/>
    </location>
</feature>
<evidence type="ECO:0000313" key="6">
    <source>
        <dbReference type="WBParaSite" id="nRc.2.0.1.t16041-RA"/>
    </source>
</evidence>
<evidence type="ECO:0000256" key="3">
    <source>
        <dbReference type="SAM" id="MobiDB-lite"/>
    </source>
</evidence>
<feature type="compositionally biased region" description="Polar residues" evidence="3">
    <location>
        <begin position="461"/>
        <end position="477"/>
    </location>
</feature>
<dbReference type="SUPFAM" id="SSF47954">
    <property type="entry name" value="Cyclin-like"/>
    <property type="match status" value="2"/>
</dbReference>
<dbReference type="PANTHER" id="PTHR10026">
    <property type="entry name" value="CYCLIN"/>
    <property type="match status" value="1"/>
</dbReference>
<feature type="region of interest" description="Disordered" evidence="3">
    <location>
        <begin position="438"/>
        <end position="490"/>
    </location>
</feature>
<dbReference type="CDD" id="cd20530">
    <property type="entry name" value="CYCLIN_CCNK_rpt1"/>
    <property type="match status" value="1"/>
</dbReference>
<evidence type="ECO:0000256" key="1">
    <source>
        <dbReference type="ARBA" id="ARBA00023127"/>
    </source>
</evidence>
<dbReference type="InterPro" id="IPR006671">
    <property type="entry name" value="Cyclin_N"/>
</dbReference>
<feature type="region of interest" description="Disordered" evidence="3">
    <location>
        <begin position="248"/>
        <end position="309"/>
    </location>
</feature>
<reference evidence="6" key="1">
    <citation type="submission" date="2022-11" db="UniProtKB">
        <authorList>
            <consortium name="WormBaseParasite"/>
        </authorList>
    </citation>
    <scope>IDENTIFICATION</scope>
</reference>
<dbReference type="Proteomes" id="UP000887565">
    <property type="component" value="Unplaced"/>
</dbReference>
<feature type="domain" description="Cyclin-like" evidence="4">
    <location>
        <begin position="142"/>
        <end position="238"/>
    </location>
</feature>
<feature type="compositionally biased region" description="Pro residues" evidence="3">
    <location>
        <begin position="444"/>
        <end position="457"/>
    </location>
</feature>
<sequence>MTGWFYDKRELKHTPSVKDGIDIDSEMKFRREGARLILDVGSDLNLRYDTVATGCVYFHRFFMYHSFKEFNRYVTAIGSLFLAGKVEETPKKCKDLLRVAKPRLTDSQFAAFGDDPKEEVMAIERVLLQTIKFDLQVDHPYQFLIKYAKILNGSKTGIENLVQMAWTFINDSLCTTICLQWEPEIVAIALMYLASRLSKCPINDWKNKKNIEGEKWWDQFVEDLSLPTLEDICHEVLDLYSASGATARPGAPQQNNLIGGLTRSVTQNGNSGGSASNSGQPSPVGFNTTTLAQPPLPPVPPTIAPPSAPLLVRRDSTKLPPTATVRGLALPTTGSALPPQPMPLTPLSQAPGGIPMQTQPTPLILIGSQPLPPPSPLHPNRYPLPLPPPQPQQTAPAMLHYPQRRSYSDNITLVDATMPQRYRGDMAGQVQHRLYNNNNVYGAPPFPPPQLPPPRGPSPYGRQNFNAFNNHTPTTPGSAYGRAYGRTYEQ</sequence>
<dbReference type="GO" id="GO:0006357">
    <property type="term" value="P:regulation of transcription by RNA polymerase II"/>
    <property type="evidence" value="ECO:0007669"/>
    <property type="project" value="InterPro"/>
</dbReference>
<dbReference type="InterPro" id="IPR036915">
    <property type="entry name" value="Cyclin-like_sf"/>
</dbReference>
<dbReference type="InterPro" id="IPR043198">
    <property type="entry name" value="Cyclin/Ssn8"/>
</dbReference>
<dbReference type="AlphaFoldDB" id="A0A915IQF5"/>
<organism evidence="5 6">
    <name type="scientific">Romanomermis culicivorax</name>
    <name type="common">Nematode worm</name>
    <dbReference type="NCBI Taxonomy" id="13658"/>
    <lineage>
        <taxon>Eukaryota</taxon>
        <taxon>Metazoa</taxon>
        <taxon>Ecdysozoa</taxon>
        <taxon>Nematoda</taxon>
        <taxon>Enoplea</taxon>
        <taxon>Dorylaimia</taxon>
        <taxon>Mermithida</taxon>
        <taxon>Mermithoidea</taxon>
        <taxon>Mermithidae</taxon>
        <taxon>Romanomermis</taxon>
    </lineage>
</organism>
<evidence type="ECO:0000256" key="2">
    <source>
        <dbReference type="RuleBase" id="RU000383"/>
    </source>
</evidence>
<evidence type="ECO:0000313" key="5">
    <source>
        <dbReference type="Proteomes" id="UP000887565"/>
    </source>
</evidence>
<dbReference type="WBParaSite" id="nRc.2.0.1.t16041-RA">
    <property type="protein sequence ID" value="nRc.2.0.1.t16041-RA"/>
    <property type="gene ID" value="nRc.2.0.1.g16041"/>
</dbReference>
<proteinExistence type="inferred from homology"/>
<accession>A0A915IQF5</accession>
<dbReference type="Pfam" id="PF00134">
    <property type="entry name" value="Cyclin_N"/>
    <property type="match status" value="1"/>
</dbReference>
<dbReference type="InterPro" id="IPR013763">
    <property type="entry name" value="Cyclin-like_dom"/>
</dbReference>
<dbReference type="CDD" id="cd20531">
    <property type="entry name" value="CYCLIN_CCNK_rpt2"/>
    <property type="match status" value="1"/>
</dbReference>
<protein>
    <submittedName>
        <fullName evidence="6">Cyclin-like domain-containing protein</fullName>
    </submittedName>
</protein>
<name>A0A915IQF5_ROMCU</name>
<keyword evidence="5" id="KW-1185">Reference proteome</keyword>
<dbReference type="OMA" id="CNYMANI"/>
<keyword evidence="1 2" id="KW-0195">Cyclin</keyword>
<comment type="similarity">
    <text evidence="2">Belongs to the cyclin family.</text>
</comment>